<feature type="transmembrane region" description="Helical" evidence="5">
    <location>
        <begin position="618"/>
        <end position="638"/>
    </location>
</feature>
<feature type="transmembrane region" description="Helical" evidence="5">
    <location>
        <begin position="21"/>
        <end position="43"/>
    </location>
</feature>
<gene>
    <name evidence="7" type="ORF">UA74_10645</name>
</gene>
<keyword evidence="2 5" id="KW-0812">Transmembrane</keyword>
<comment type="subcellular location">
    <subcellularLocation>
        <location evidence="1">Membrane</location>
        <topology evidence="1">Multi-pass membrane protein</topology>
    </subcellularLocation>
</comment>
<name>A0AAC9LD79_9PSEU</name>
<dbReference type="Proteomes" id="UP000185511">
    <property type="component" value="Chromosome"/>
</dbReference>
<evidence type="ECO:0000256" key="3">
    <source>
        <dbReference type="ARBA" id="ARBA00022989"/>
    </source>
</evidence>
<organism evidence="7 8">
    <name type="scientific">Actinoalloteichus fjordicus</name>
    <dbReference type="NCBI Taxonomy" id="1612552"/>
    <lineage>
        <taxon>Bacteria</taxon>
        <taxon>Bacillati</taxon>
        <taxon>Actinomycetota</taxon>
        <taxon>Actinomycetes</taxon>
        <taxon>Pseudonocardiales</taxon>
        <taxon>Pseudonocardiaceae</taxon>
        <taxon>Actinoalloteichus</taxon>
    </lineage>
</organism>
<evidence type="ECO:0000256" key="1">
    <source>
        <dbReference type="ARBA" id="ARBA00004141"/>
    </source>
</evidence>
<feature type="transmembrane region" description="Helical" evidence="5">
    <location>
        <begin position="557"/>
        <end position="582"/>
    </location>
</feature>
<protein>
    <submittedName>
        <fullName evidence="7">YhgE/Pip-like protein</fullName>
    </submittedName>
</protein>
<dbReference type="Pfam" id="PF12698">
    <property type="entry name" value="ABC2_membrane_3"/>
    <property type="match status" value="1"/>
</dbReference>
<sequence>MSARRLASLELRRLAAGRITRLALVAAALVPLLYGALSIYANWDPYQRLSAVPAAIVMADDGAVGADGGVLDAGVEVERQLIEAGDFDWRRVSPEEADQGVAAGRYGFALVVPPDFSSALMSHAAVDPRAARLTVITNDANNHLLGTVAEQLAERVRSTVATQVGRQTADRLLLSLNTVYEQTAAASTEADELTESTGELIAALVIAQELLAETAELAAEEAFAAQDRAEQAVDLADAAGVSATDAASLGEGAAALEAGGAALREVVSRIRDHAEAVDGQSTSVASAAAAATGLTESSGLLAEAAGEVAGELPSIRRGLAEEFTRLGQSDETIETMLADLDALAGRAAEVDGAADGLAGGLSELTGAGGSMQDAVAALSAAAGDLSSSVAAADAGVDVLVDDGARVADTVADLAESLALLADDAVEQREAQAAAAVAADAAAEQTEVLVGGAVELLELTEGVDGTAFDLADRLAEEVAQIPNVDAATRQAAAQTIASPVTVTDRTHLTAGSHGAGLAPLFLGLALWVGAVVSYLLLRPLSARALAANVPAWRVALGGWLPAAVLGLAQAVTLFIATVLVIGLPAVRPWAVLGLLVVTALAFTGIAHALCAAFGPAGRLLALVALVLQLTTAGSVFPWLTMPEVLHPLHRMLPLGYVVDGLRHLLYGGDVEPALLAVLVCLCWLLLAFVVAVTAAMRRRVWTPGQLRPEIAW</sequence>
<dbReference type="InterPro" id="IPR017500">
    <property type="entry name" value="Phage_infect_YhgE_N"/>
</dbReference>
<evidence type="ECO:0000313" key="8">
    <source>
        <dbReference type="Proteomes" id="UP000185511"/>
    </source>
</evidence>
<evidence type="ECO:0000256" key="4">
    <source>
        <dbReference type="ARBA" id="ARBA00023136"/>
    </source>
</evidence>
<keyword evidence="8" id="KW-1185">Reference proteome</keyword>
<reference evidence="8" key="1">
    <citation type="submission" date="2016-06" db="EMBL/GenBank/DDBJ databases">
        <title>Complete genome sequence of Actinoalloteichus fjordicus DSM 46855 (=ADI127-17), type strain of the new species Actinoalloteichus fjordicus.</title>
        <authorList>
            <person name="Ruckert C."/>
            <person name="Nouioui I."/>
            <person name="Willmese J."/>
            <person name="van Wezel G."/>
            <person name="Klenk H.-P."/>
            <person name="Kalinowski J."/>
            <person name="Zotchev S.B."/>
        </authorList>
    </citation>
    <scope>NUCLEOTIDE SEQUENCE [LARGE SCALE GENOMIC DNA]</scope>
    <source>
        <strain evidence="8">ADI127-7</strain>
    </source>
</reference>
<dbReference type="GO" id="GO:0016020">
    <property type="term" value="C:membrane"/>
    <property type="evidence" value="ECO:0007669"/>
    <property type="project" value="UniProtKB-SubCell"/>
</dbReference>
<proteinExistence type="predicted"/>
<dbReference type="KEGG" id="acad:UA74_10645"/>
<dbReference type="EMBL" id="CP016076">
    <property type="protein sequence ID" value="APU14189.1"/>
    <property type="molecule type" value="Genomic_DNA"/>
</dbReference>
<dbReference type="RefSeq" id="WP_075766075.1">
    <property type="nucleotide sequence ID" value="NZ_CP016076.1"/>
</dbReference>
<dbReference type="PANTHER" id="PTHR43077">
    <property type="entry name" value="TRANSPORT PERMEASE YVFS-RELATED"/>
    <property type="match status" value="1"/>
</dbReference>
<dbReference type="NCBIfam" id="TIGR03062">
    <property type="entry name" value="pip_yhgE_Cterm"/>
    <property type="match status" value="1"/>
</dbReference>
<feature type="transmembrane region" description="Helical" evidence="5">
    <location>
        <begin position="588"/>
        <end position="611"/>
    </location>
</feature>
<evidence type="ECO:0000313" key="7">
    <source>
        <dbReference type="EMBL" id="APU14189.1"/>
    </source>
</evidence>
<dbReference type="AlphaFoldDB" id="A0AAC9LD79"/>
<feature type="transmembrane region" description="Helical" evidence="5">
    <location>
        <begin position="672"/>
        <end position="695"/>
    </location>
</feature>
<evidence type="ECO:0000256" key="5">
    <source>
        <dbReference type="SAM" id="Phobius"/>
    </source>
</evidence>
<evidence type="ECO:0000256" key="2">
    <source>
        <dbReference type="ARBA" id="ARBA00022692"/>
    </source>
</evidence>
<accession>A0AAC9LD79</accession>
<evidence type="ECO:0000259" key="6">
    <source>
        <dbReference type="Pfam" id="PF12698"/>
    </source>
</evidence>
<dbReference type="Gene3D" id="3.40.1710.10">
    <property type="entry name" value="abc type-2 transporter like domain"/>
    <property type="match status" value="1"/>
</dbReference>
<dbReference type="GO" id="GO:0140359">
    <property type="term" value="F:ABC-type transporter activity"/>
    <property type="evidence" value="ECO:0007669"/>
    <property type="project" value="InterPro"/>
</dbReference>
<keyword evidence="3 5" id="KW-1133">Transmembrane helix</keyword>
<dbReference type="PANTHER" id="PTHR43077:SF10">
    <property type="entry name" value="TRANSPORT PERMEASE PROTEIN"/>
    <property type="match status" value="1"/>
</dbReference>
<keyword evidence="4 5" id="KW-0472">Membrane</keyword>
<feature type="domain" description="ABC-2 type transporter transmembrane" evidence="6">
    <location>
        <begin position="488"/>
        <end position="690"/>
    </location>
</feature>
<dbReference type="NCBIfam" id="TIGR03061">
    <property type="entry name" value="pip_yhgE_Nterm"/>
    <property type="match status" value="1"/>
</dbReference>
<dbReference type="InterPro" id="IPR051328">
    <property type="entry name" value="T7SS_ABC-Transporter"/>
</dbReference>
<dbReference type="InterPro" id="IPR013525">
    <property type="entry name" value="ABC2_TM"/>
</dbReference>
<feature type="transmembrane region" description="Helical" evidence="5">
    <location>
        <begin position="516"/>
        <end position="536"/>
    </location>
</feature>
<dbReference type="InterPro" id="IPR017501">
    <property type="entry name" value="Phage_infect_YhgE_C"/>
</dbReference>